<evidence type="ECO:0000313" key="3">
    <source>
        <dbReference type="EMBL" id="CAF1481237.1"/>
    </source>
</evidence>
<dbReference type="InterPro" id="IPR035897">
    <property type="entry name" value="Toll_tir_struct_dom_sf"/>
</dbReference>
<evidence type="ECO:0000313" key="4">
    <source>
        <dbReference type="Proteomes" id="UP000663845"/>
    </source>
</evidence>
<protein>
    <recommendedName>
        <fullName evidence="2">TIR domain-containing protein</fullName>
    </recommendedName>
</protein>
<sequence length="348" mass="41117">MGNSSKKEKLTEKTISSNEQPARVTAQEDDNIEENNNPTGFWSPVFNEYCFGDSPDDVNDKLPVPFSTVEWITLAIAYEYKLDEVRYFFVRLDAFDELTKFVPPHMYVSPSSFVCFMFTKKKLFRISIRLLHDDRALNYRDIIESYARAVNTPLLSNKMFHYEDERIFYYSSEQDDHTVIETIEKGRVFPDGQMWNPFPSDKIEKKSFHSSNSDYLYDLMISYSHQDKDLCHRIYSKLVADGFNVWVDLENMYGSTIDRMAEAIENSQFILICMSQRYETSPYCKTEGQYTYKLQRPFIPLVVEKNYRPKSWLGALVGLRMYIDFTKYDFDVAYDKLRTEVQRNKPQK</sequence>
<reference evidence="3" key="1">
    <citation type="submission" date="2021-02" db="EMBL/GenBank/DDBJ databases">
        <authorList>
            <person name="Nowell W R."/>
        </authorList>
    </citation>
    <scope>NUCLEOTIDE SEQUENCE</scope>
</reference>
<dbReference type="PANTHER" id="PTHR46270">
    <property type="entry name" value="ARMADILLO-TYPE FOLD-RELATED"/>
    <property type="match status" value="1"/>
</dbReference>
<dbReference type="InterPro" id="IPR000157">
    <property type="entry name" value="TIR_dom"/>
</dbReference>
<dbReference type="Pfam" id="PF13676">
    <property type="entry name" value="TIR_2"/>
    <property type="match status" value="1"/>
</dbReference>
<dbReference type="AlphaFoldDB" id="A0A815RTG5"/>
<organism evidence="3 4">
    <name type="scientific">Adineta steineri</name>
    <dbReference type="NCBI Taxonomy" id="433720"/>
    <lineage>
        <taxon>Eukaryota</taxon>
        <taxon>Metazoa</taxon>
        <taxon>Spiralia</taxon>
        <taxon>Gnathifera</taxon>
        <taxon>Rotifera</taxon>
        <taxon>Eurotatoria</taxon>
        <taxon>Bdelloidea</taxon>
        <taxon>Adinetida</taxon>
        <taxon>Adinetidae</taxon>
        <taxon>Adineta</taxon>
    </lineage>
</organism>
<dbReference type="SMART" id="SM00255">
    <property type="entry name" value="TIR"/>
    <property type="match status" value="1"/>
</dbReference>
<comment type="caution">
    <text evidence="3">The sequence shown here is derived from an EMBL/GenBank/DDBJ whole genome shotgun (WGS) entry which is preliminary data.</text>
</comment>
<dbReference type="EMBL" id="CAJNOG010001947">
    <property type="protein sequence ID" value="CAF1481237.1"/>
    <property type="molecule type" value="Genomic_DNA"/>
</dbReference>
<dbReference type="Proteomes" id="UP000663845">
    <property type="component" value="Unassembled WGS sequence"/>
</dbReference>
<dbReference type="GO" id="GO:0007165">
    <property type="term" value="P:signal transduction"/>
    <property type="evidence" value="ECO:0007669"/>
    <property type="project" value="InterPro"/>
</dbReference>
<feature type="domain" description="TIR" evidence="2">
    <location>
        <begin position="216"/>
        <end position="344"/>
    </location>
</feature>
<dbReference type="Gene3D" id="3.40.50.10140">
    <property type="entry name" value="Toll/interleukin-1 receptor homology (TIR) domain"/>
    <property type="match status" value="1"/>
</dbReference>
<gene>
    <name evidence="3" type="ORF">JYZ213_LOCUS42383</name>
</gene>
<name>A0A815RTG5_9BILA</name>
<dbReference type="SUPFAM" id="SSF52200">
    <property type="entry name" value="Toll/Interleukin receptor TIR domain"/>
    <property type="match status" value="1"/>
</dbReference>
<accession>A0A815RTG5</accession>
<evidence type="ECO:0000259" key="2">
    <source>
        <dbReference type="SMART" id="SM00255"/>
    </source>
</evidence>
<evidence type="ECO:0000256" key="1">
    <source>
        <dbReference type="SAM" id="MobiDB-lite"/>
    </source>
</evidence>
<feature type="region of interest" description="Disordered" evidence="1">
    <location>
        <begin position="1"/>
        <end position="37"/>
    </location>
</feature>
<proteinExistence type="predicted"/>
<dbReference type="PANTHER" id="PTHR46270:SF2">
    <property type="entry name" value="TIR DOMAIN-CONTAINING PROTEIN"/>
    <property type="match status" value="1"/>
</dbReference>
<feature type="compositionally biased region" description="Basic and acidic residues" evidence="1">
    <location>
        <begin position="1"/>
        <end position="12"/>
    </location>
</feature>